<dbReference type="PATRIC" id="fig|336831.14.peg.1119"/>
<keyword evidence="4" id="KW-0812">Transmembrane</keyword>
<dbReference type="Pfam" id="PF00990">
    <property type="entry name" value="GGDEF"/>
    <property type="match status" value="1"/>
</dbReference>
<dbReference type="CDD" id="cd01949">
    <property type="entry name" value="GGDEF"/>
    <property type="match status" value="1"/>
</dbReference>
<protein>
    <recommendedName>
        <fullName evidence="2">diguanylate cyclase</fullName>
        <ecNumber evidence="2">2.7.7.65</ecNumber>
    </recommendedName>
</protein>
<comment type="cofactor">
    <cofactor evidence="1">
        <name>Mg(2+)</name>
        <dbReference type="ChEBI" id="CHEBI:18420"/>
    </cofactor>
</comment>
<dbReference type="PROSITE" id="PS50887">
    <property type="entry name" value="GGDEF"/>
    <property type="match status" value="1"/>
</dbReference>
<feature type="domain" description="GGDEF" evidence="5">
    <location>
        <begin position="97"/>
        <end position="232"/>
    </location>
</feature>
<evidence type="ECO:0000256" key="1">
    <source>
        <dbReference type="ARBA" id="ARBA00001946"/>
    </source>
</evidence>
<dbReference type="GO" id="GO:0052621">
    <property type="term" value="F:diguanylate cyclase activity"/>
    <property type="evidence" value="ECO:0007669"/>
    <property type="project" value="UniProtKB-EC"/>
</dbReference>
<evidence type="ECO:0000256" key="4">
    <source>
        <dbReference type="SAM" id="Phobius"/>
    </source>
</evidence>
<dbReference type="Gene3D" id="3.30.70.270">
    <property type="match status" value="1"/>
</dbReference>
<keyword evidence="7" id="KW-1185">Reference proteome</keyword>
<name>A0A0M2V0Z7_9GAMM</name>
<dbReference type="InterPro" id="IPR029787">
    <property type="entry name" value="Nucleotide_cyclase"/>
</dbReference>
<dbReference type="InterPro" id="IPR050469">
    <property type="entry name" value="Diguanylate_Cyclase"/>
</dbReference>
<organism evidence="6 7">
    <name type="scientific">Arsukibacterium ikkense</name>
    <dbReference type="NCBI Taxonomy" id="336831"/>
    <lineage>
        <taxon>Bacteria</taxon>
        <taxon>Pseudomonadati</taxon>
        <taxon>Pseudomonadota</taxon>
        <taxon>Gammaproteobacteria</taxon>
        <taxon>Chromatiales</taxon>
        <taxon>Chromatiaceae</taxon>
        <taxon>Arsukibacterium</taxon>
    </lineage>
</organism>
<feature type="transmembrane region" description="Helical" evidence="4">
    <location>
        <begin position="6"/>
        <end position="27"/>
    </location>
</feature>
<dbReference type="SUPFAM" id="SSF55073">
    <property type="entry name" value="Nucleotide cyclase"/>
    <property type="match status" value="1"/>
</dbReference>
<proteinExistence type="predicted"/>
<comment type="caution">
    <text evidence="6">The sequence shown here is derived from an EMBL/GenBank/DDBJ whole genome shotgun (WGS) entry which is preliminary data.</text>
</comment>
<dbReference type="SMART" id="SM00267">
    <property type="entry name" value="GGDEF"/>
    <property type="match status" value="1"/>
</dbReference>
<dbReference type="EMBL" id="LAHO01000015">
    <property type="protein sequence ID" value="KKO44557.1"/>
    <property type="molecule type" value="Genomic_DNA"/>
</dbReference>
<dbReference type="GO" id="GO:1902201">
    <property type="term" value="P:negative regulation of bacterial-type flagellum-dependent cell motility"/>
    <property type="evidence" value="ECO:0007669"/>
    <property type="project" value="TreeGrafter"/>
</dbReference>
<dbReference type="FunFam" id="3.30.70.270:FF:000001">
    <property type="entry name" value="Diguanylate cyclase domain protein"/>
    <property type="match status" value="1"/>
</dbReference>
<dbReference type="InterPro" id="IPR043128">
    <property type="entry name" value="Rev_trsase/Diguanyl_cyclase"/>
</dbReference>
<dbReference type="AlphaFoldDB" id="A0A0M2V0Z7"/>
<dbReference type="EC" id="2.7.7.65" evidence="2"/>
<evidence type="ECO:0000313" key="7">
    <source>
        <dbReference type="Proteomes" id="UP000034228"/>
    </source>
</evidence>
<dbReference type="GO" id="GO:0005886">
    <property type="term" value="C:plasma membrane"/>
    <property type="evidence" value="ECO:0007669"/>
    <property type="project" value="TreeGrafter"/>
</dbReference>
<reference evidence="6 7" key="1">
    <citation type="submission" date="2015-03" db="EMBL/GenBank/DDBJ databases">
        <title>Draft genome sequences of two protease-producing strains of Arsukibacterium isolated from two cold and alkaline environments.</title>
        <authorList>
            <person name="Lylloff J.E."/>
            <person name="Skov L.B."/>
            <person name="Jepsen M."/>
            <person name="Hallin P.F."/>
            <person name="Sorensen S.J."/>
            <person name="Stougaard P."/>
            <person name="Glaring M.A."/>
        </authorList>
    </citation>
    <scope>NUCLEOTIDE SEQUENCE [LARGE SCALE GENOMIC DNA]</scope>
    <source>
        <strain evidence="6 7">GCM72</strain>
    </source>
</reference>
<dbReference type="PANTHER" id="PTHR45138">
    <property type="entry name" value="REGULATORY COMPONENTS OF SENSORY TRANSDUCTION SYSTEM"/>
    <property type="match status" value="1"/>
</dbReference>
<feature type="region of interest" description="Disordered" evidence="3">
    <location>
        <begin position="224"/>
        <end position="245"/>
    </location>
</feature>
<gene>
    <name evidence="6" type="ORF">WG68_14755</name>
</gene>
<keyword evidence="4" id="KW-0472">Membrane</keyword>
<dbReference type="GO" id="GO:0043709">
    <property type="term" value="P:cell adhesion involved in single-species biofilm formation"/>
    <property type="evidence" value="ECO:0007669"/>
    <property type="project" value="TreeGrafter"/>
</dbReference>
<dbReference type="STRING" id="336831.WG68_14755"/>
<evidence type="ECO:0000256" key="3">
    <source>
        <dbReference type="SAM" id="MobiDB-lite"/>
    </source>
</evidence>
<dbReference type="InterPro" id="IPR000160">
    <property type="entry name" value="GGDEF_dom"/>
</dbReference>
<dbReference type="Proteomes" id="UP000034228">
    <property type="component" value="Unassembled WGS sequence"/>
</dbReference>
<evidence type="ECO:0000313" key="6">
    <source>
        <dbReference type="EMBL" id="KKO44557.1"/>
    </source>
</evidence>
<sequence length="245" mass="26656">MLLNLLWLLAGIALGSLMTAVIGYWLWQRKQRQSTEQLESKLLSHNLELQIALDELAEKNRLLEQQTMLDTLSGIYNRACFDKRLRSELKRSRREKTPLGLVFIDIDHFKKINDTHGHLAGDAAIQQIAAALAASLKRSSDAVFRYGGEEFALLLPGTPIAGCIELAEQVRLQISAAPIHIGSLSLPVTLSAGCYAAVADAASVSTDYIAAADSALYQAKSQGRNRTASATSHVTALSQEPVNES</sequence>
<evidence type="ECO:0000256" key="2">
    <source>
        <dbReference type="ARBA" id="ARBA00012528"/>
    </source>
</evidence>
<accession>A0A0M2V0Z7</accession>
<evidence type="ECO:0000259" key="5">
    <source>
        <dbReference type="PROSITE" id="PS50887"/>
    </source>
</evidence>
<dbReference type="PANTHER" id="PTHR45138:SF24">
    <property type="entry name" value="DIGUANYLATE CYCLASE DGCC-RELATED"/>
    <property type="match status" value="1"/>
</dbReference>
<dbReference type="NCBIfam" id="TIGR00254">
    <property type="entry name" value="GGDEF"/>
    <property type="match status" value="1"/>
</dbReference>
<keyword evidence="4" id="KW-1133">Transmembrane helix</keyword>
<dbReference type="RefSeq" id="WP_046558483.1">
    <property type="nucleotide sequence ID" value="NZ_LAHO01000015.1"/>
</dbReference>